<dbReference type="RefSeq" id="WP_182416101.1">
    <property type="nucleotide sequence ID" value="NZ_CP055153.1"/>
</dbReference>
<dbReference type="EMBL" id="CP055153">
    <property type="protein sequence ID" value="QMU28920.1"/>
    <property type="molecule type" value="Genomic_DNA"/>
</dbReference>
<accession>A0A7L7L7Y0</accession>
<gene>
    <name evidence="3" type="ORF">HUW48_13115</name>
</gene>
<feature type="compositionally biased region" description="Basic and acidic residues" evidence="1">
    <location>
        <begin position="32"/>
        <end position="44"/>
    </location>
</feature>
<name>A0A7L7L7Y0_9BACT</name>
<dbReference type="KEGG" id="add:HUW48_13115"/>
<evidence type="ECO:0000256" key="2">
    <source>
        <dbReference type="SAM" id="SignalP"/>
    </source>
</evidence>
<reference evidence="3 4" key="2">
    <citation type="submission" date="2020-08" db="EMBL/GenBank/DDBJ databases">
        <title>Adhaeribacter dokdonensis sp. nov., isolated from the rhizosphere of Elymus tsukushiensis, a plant native to the Dokdo Islands, Republic of Korea.</title>
        <authorList>
            <person name="Ghim S.Y."/>
        </authorList>
    </citation>
    <scope>NUCLEOTIDE SEQUENCE [LARGE SCALE GENOMIC DNA]</scope>
    <source>
        <strain evidence="3 4">KUDC8001</strain>
    </source>
</reference>
<feature type="region of interest" description="Disordered" evidence="1">
    <location>
        <begin position="28"/>
        <end position="47"/>
    </location>
</feature>
<reference evidence="3 4" key="1">
    <citation type="submission" date="2020-06" db="EMBL/GenBank/DDBJ databases">
        <authorList>
            <person name="Hwang Y.J."/>
        </authorList>
    </citation>
    <scope>NUCLEOTIDE SEQUENCE [LARGE SCALE GENOMIC DNA]</scope>
    <source>
        <strain evidence="3 4">KUDC8001</strain>
    </source>
</reference>
<feature type="chain" id="PRO_5029466801" evidence="2">
    <location>
        <begin position="21"/>
        <end position="141"/>
    </location>
</feature>
<keyword evidence="4" id="KW-1185">Reference proteome</keyword>
<protein>
    <submittedName>
        <fullName evidence="3">DUF4890 domain-containing protein</fullName>
    </submittedName>
</protein>
<dbReference type="AlphaFoldDB" id="A0A7L7L7Y0"/>
<keyword evidence="2" id="KW-0732">Signal</keyword>
<evidence type="ECO:0000313" key="3">
    <source>
        <dbReference type="EMBL" id="QMU28920.1"/>
    </source>
</evidence>
<feature type="region of interest" description="Disordered" evidence="1">
    <location>
        <begin position="120"/>
        <end position="141"/>
    </location>
</feature>
<proteinExistence type="predicted"/>
<evidence type="ECO:0000313" key="4">
    <source>
        <dbReference type="Proteomes" id="UP000514509"/>
    </source>
</evidence>
<dbReference type="Proteomes" id="UP000514509">
    <property type="component" value="Chromosome"/>
</dbReference>
<feature type="signal peptide" evidence="2">
    <location>
        <begin position="1"/>
        <end position="20"/>
    </location>
</feature>
<evidence type="ECO:0000256" key="1">
    <source>
        <dbReference type="SAM" id="MobiDB-lite"/>
    </source>
</evidence>
<organism evidence="3 4">
    <name type="scientific">Adhaeribacter radiodurans</name>
    <dbReference type="NCBI Taxonomy" id="2745197"/>
    <lineage>
        <taxon>Bacteria</taxon>
        <taxon>Pseudomonadati</taxon>
        <taxon>Bacteroidota</taxon>
        <taxon>Cytophagia</taxon>
        <taxon>Cytophagales</taxon>
        <taxon>Hymenobacteraceae</taxon>
        <taxon>Adhaeribacter</taxon>
    </lineage>
</organism>
<feature type="compositionally biased region" description="Basic and acidic residues" evidence="1">
    <location>
        <begin position="124"/>
        <end position="141"/>
    </location>
</feature>
<sequence>MKKVLIALAVGFFTVSASYAQTNNQVNTEQQTLKRERATPEQRALRQTKMMSKSLDLTAEQEAQLQTLNLKRLNEMQGLRGKFNSTDGSQNNGFRKEAKVLRDNYETQLKSILTTEQFTKYQTQRKEMREHGSPKMRERNS</sequence>